<accession>A0A1I7WC34</accession>
<dbReference type="AlphaFoldDB" id="A0A1I7WC34"/>
<proteinExistence type="predicted"/>
<reference evidence="3" key="1">
    <citation type="submission" date="2016-11" db="UniProtKB">
        <authorList>
            <consortium name="WormBaseParasite"/>
        </authorList>
    </citation>
    <scope>IDENTIFICATION</scope>
</reference>
<protein>
    <submittedName>
        <fullName evidence="3">Secreted protein</fullName>
    </submittedName>
</protein>
<keyword evidence="2" id="KW-1185">Reference proteome</keyword>
<feature type="chain" id="PRO_5009310561" evidence="1">
    <location>
        <begin position="22"/>
        <end position="88"/>
    </location>
</feature>
<evidence type="ECO:0000313" key="2">
    <source>
        <dbReference type="Proteomes" id="UP000095283"/>
    </source>
</evidence>
<dbReference type="Proteomes" id="UP000095283">
    <property type="component" value="Unplaced"/>
</dbReference>
<evidence type="ECO:0000313" key="3">
    <source>
        <dbReference type="WBParaSite" id="Hba_02232"/>
    </source>
</evidence>
<dbReference type="WBParaSite" id="Hba_02232">
    <property type="protein sequence ID" value="Hba_02232"/>
    <property type="gene ID" value="Hba_02232"/>
</dbReference>
<name>A0A1I7WC34_HETBA</name>
<organism evidence="2 3">
    <name type="scientific">Heterorhabditis bacteriophora</name>
    <name type="common">Entomopathogenic nematode worm</name>
    <dbReference type="NCBI Taxonomy" id="37862"/>
    <lineage>
        <taxon>Eukaryota</taxon>
        <taxon>Metazoa</taxon>
        <taxon>Ecdysozoa</taxon>
        <taxon>Nematoda</taxon>
        <taxon>Chromadorea</taxon>
        <taxon>Rhabditida</taxon>
        <taxon>Rhabditina</taxon>
        <taxon>Rhabditomorpha</taxon>
        <taxon>Strongyloidea</taxon>
        <taxon>Heterorhabditidae</taxon>
        <taxon>Heterorhabditis</taxon>
    </lineage>
</organism>
<sequence length="88" mass="10216">MKMLICLCFKLMIFFEDQFLADKSSRLIERLFSYMPLVSNKGARLQVIVCSATLHNFEIKKFAVGFFVFDMFLAYCNVISLLEEIDLG</sequence>
<feature type="signal peptide" evidence="1">
    <location>
        <begin position="1"/>
        <end position="21"/>
    </location>
</feature>
<keyword evidence="1" id="KW-0732">Signal</keyword>
<evidence type="ECO:0000256" key="1">
    <source>
        <dbReference type="SAM" id="SignalP"/>
    </source>
</evidence>